<dbReference type="SUPFAM" id="SSF64268">
    <property type="entry name" value="PX domain"/>
    <property type="match status" value="1"/>
</dbReference>
<evidence type="ECO:0000259" key="2">
    <source>
        <dbReference type="PROSITE" id="PS50195"/>
    </source>
</evidence>
<dbReference type="InterPro" id="IPR037901">
    <property type="entry name" value="HS1BP3_PX"/>
</dbReference>
<feature type="domain" description="PX" evidence="2">
    <location>
        <begin position="17"/>
        <end position="140"/>
    </location>
</feature>
<proteinExistence type="predicted"/>
<evidence type="ECO:0000256" key="1">
    <source>
        <dbReference type="SAM" id="MobiDB-lite"/>
    </source>
</evidence>
<dbReference type="STRING" id="1676925.ENSPKIP00000007360"/>
<dbReference type="Gene3D" id="3.30.1520.10">
    <property type="entry name" value="Phox-like domain"/>
    <property type="match status" value="1"/>
</dbReference>
<keyword evidence="4" id="KW-1185">Reference proteome</keyword>
<dbReference type="InterPro" id="IPR036871">
    <property type="entry name" value="PX_dom_sf"/>
</dbReference>
<dbReference type="PANTHER" id="PTHR14431:SF1">
    <property type="entry name" value="HCLS1-BINDING PROTEIN 3"/>
    <property type="match status" value="1"/>
</dbReference>
<dbReference type="InterPro" id="IPR039701">
    <property type="entry name" value="HS1BP3"/>
</dbReference>
<evidence type="ECO:0000313" key="3">
    <source>
        <dbReference type="Ensembl" id="ENSPKIP00000007360.1"/>
    </source>
</evidence>
<dbReference type="PANTHER" id="PTHR14431">
    <property type="entry name" value="HCLS1-BINDING PROTEIN 3"/>
    <property type="match status" value="1"/>
</dbReference>
<dbReference type="Proteomes" id="UP000261540">
    <property type="component" value="Unplaced"/>
</dbReference>
<feature type="compositionally biased region" description="Pro residues" evidence="1">
    <location>
        <begin position="336"/>
        <end position="348"/>
    </location>
</feature>
<dbReference type="InterPro" id="IPR001683">
    <property type="entry name" value="PX_dom"/>
</dbReference>
<protein>
    <submittedName>
        <fullName evidence="3">HCLS1 binding protein 3</fullName>
    </submittedName>
</protein>
<dbReference type="CDD" id="cd06868">
    <property type="entry name" value="PX_HS1BP3"/>
    <property type="match status" value="1"/>
</dbReference>
<dbReference type="Ensembl" id="ENSPKIT00000031413.1">
    <property type="protein sequence ID" value="ENSPKIP00000007360.1"/>
    <property type="gene ID" value="ENSPKIG00000023287.1"/>
</dbReference>
<dbReference type="Pfam" id="PF00787">
    <property type="entry name" value="PX"/>
    <property type="match status" value="1"/>
</dbReference>
<dbReference type="GO" id="GO:0010507">
    <property type="term" value="P:negative regulation of autophagy"/>
    <property type="evidence" value="ECO:0007669"/>
    <property type="project" value="Ensembl"/>
</dbReference>
<dbReference type="RefSeq" id="XP_023690504.1">
    <property type="nucleotide sequence ID" value="XM_023834736.2"/>
</dbReference>
<feature type="region of interest" description="Disordered" evidence="1">
    <location>
        <begin position="175"/>
        <end position="231"/>
    </location>
</feature>
<dbReference type="SMART" id="SM00312">
    <property type="entry name" value="PX"/>
    <property type="match status" value="1"/>
</dbReference>
<name>A0A3B3QP56_9TELE</name>
<dbReference type="GeneID" id="111855574"/>
<organism evidence="3 4">
    <name type="scientific">Paramormyrops kingsleyae</name>
    <dbReference type="NCBI Taxonomy" id="1676925"/>
    <lineage>
        <taxon>Eukaryota</taxon>
        <taxon>Metazoa</taxon>
        <taxon>Chordata</taxon>
        <taxon>Craniata</taxon>
        <taxon>Vertebrata</taxon>
        <taxon>Euteleostomi</taxon>
        <taxon>Actinopterygii</taxon>
        <taxon>Neopterygii</taxon>
        <taxon>Teleostei</taxon>
        <taxon>Osteoglossocephala</taxon>
        <taxon>Osteoglossomorpha</taxon>
        <taxon>Osteoglossiformes</taxon>
        <taxon>Mormyridae</taxon>
        <taxon>Paramormyrops</taxon>
    </lineage>
</organism>
<feature type="compositionally biased region" description="Low complexity" evidence="1">
    <location>
        <begin position="359"/>
        <end position="371"/>
    </location>
</feature>
<dbReference type="OrthoDB" id="10254720at2759"/>
<feature type="region of interest" description="Disordered" evidence="1">
    <location>
        <begin position="248"/>
        <end position="273"/>
    </location>
</feature>
<feature type="compositionally biased region" description="Acidic residues" evidence="1">
    <location>
        <begin position="190"/>
        <end position="199"/>
    </location>
</feature>
<evidence type="ECO:0000313" key="4">
    <source>
        <dbReference type="Proteomes" id="UP000261540"/>
    </source>
</evidence>
<accession>A0A3B3QP56</accession>
<sequence>MPDGLVTSRPLQNEATGIDLLVPLFQEVRGSMMTGHVEYQIVVVTRLAAFKSAKHRPADVVQLMVSKKYSEMEELYCRLAARYPAVPLPAMPRKALFVGETEIRERRAAFDELVKFLSRHRTLATCPELLGFLGAKMTEVADKTRNVPEEEEEEEEWDRDGVDFFQTEEVSTVALTAGPKTKPVTPVMPAEDEEEEEVLDPLGILRSRKPKKGPVADAASQLEKPAAKPATKPATATFSLFGEEVDPDEDLFGAAGQSGGGQAAPPAKGSSLRLFEDPDLGGAVNVGDSLLLPTAYEVGGAGGGAKTDEDVEELLRVEDTLDKLLTVSKGEKPALGPKPTPKPKPALPKKPTSLSQNSAAPVAGPASAPEAKIQTMDQMDILRYIQQNEATGDDLDLF</sequence>
<dbReference type="GO" id="GO:0035091">
    <property type="term" value="F:phosphatidylinositol binding"/>
    <property type="evidence" value="ECO:0007669"/>
    <property type="project" value="InterPro"/>
</dbReference>
<dbReference type="PROSITE" id="PS50195">
    <property type="entry name" value="PX"/>
    <property type="match status" value="1"/>
</dbReference>
<dbReference type="AlphaFoldDB" id="A0A3B3QP56"/>
<feature type="region of interest" description="Disordered" evidence="1">
    <location>
        <begin position="325"/>
        <end position="374"/>
    </location>
</feature>
<reference evidence="3" key="1">
    <citation type="submission" date="2025-08" db="UniProtKB">
        <authorList>
            <consortium name="Ensembl"/>
        </authorList>
    </citation>
    <scope>IDENTIFICATION</scope>
</reference>
<dbReference type="GeneTree" id="ENSGT00390000013092"/>
<reference evidence="3" key="2">
    <citation type="submission" date="2025-09" db="UniProtKB">
        <authorList>
            <consortium name="Ensembl"/>
        </authorList>
    </citation>
    <scope>IDENTIFICATION</scope>
</reference>